<feature type="transmembrane region" description="Helical" evidence="1">
    <location>
        <begin position="65"/>
        <end position="82"/>
    </location>
</feature>
<evidence type="ECO:0000256" key="1">
    <source>
        <dbReference type="SAM" id="Phobius"/>
    </source>
</evidence>
<dbReference type="EMBL" id="AEPW01000097">
    <property type="protein sequence ID" value="EFU75599.1"/>
    <property type="molecule type" value="Genomic_DNA"/>
</dbReference>
<organism evidence="2 3">
    <name type="scientific">Lachnoanaerobaculum saburreum DSM 3986</name>
    <dbReference type="NCBI Taxonomy" id="887325"/>
    <lineage>
        <taxon>Bacteria</taxon>
        <taxon>Bacillati</taxon>
        <taxon>Bacillota</taxon>
        <taxon>Clostridia</taxon>
        <taxon>Lachnospirales</taxon>
        <taxon>Lachnospiraceae</taxon>
        <taxon>Lachnoanaerobaculum</taxon>
    </lineage>
</organism>
<name>E6LRD5_9FIRM</name>
<dbReference type="AlphaFoldDB" id="E6LRD5"/>
<comment type="caution">
    <text evidence="2">The sequence shown here is derived from an EMBL/GenBank/DDBJ whole genome shotgun (WGS) entry which is preliminary data.</text>
</comment>
<dbReference type="Proteomes" id="UP000003434">
    <property type="component" value="Unassembled WGS sequence"/>
</dbReference>
<dbReference type="eggNOG" id="ENOG5032UC0">
    <property type="taxonomic scope" value="Bacteria"/>
</dbReference>
<accession>E6LRD5</accession>
<evidence type="ECO:0000313" key="3">
    <source>
        <dbReference type="Proteomes" id="UP000003434"/>
    </source>
</evidence>
<gene>
    <name evidence="2" type="ORF">HMPREF0381_2520</name>
</gene>
<evidence type="ECO:0000313" key="2">
    <source>
        <dbReference type="EMBL" id="EFU75599.1"/>
    </source>
</evidence>
<dbReference type="HOGENOM" id="CLU_127571_2_1_9"/>
<keyword evidence="1" id="KW-0812">Transmembrane</keyword>
<keyword evidence="1" id="KW-0472">Membrane</keyword>
<feature type="transmembrane region" description="Helical" evidence="1">
    <location>
        <begin position="94"/>
        <end position="114"/>
    </location>
</feature>
<keyword evidence="1" id="KW-1133">Transmembrane helix</keyword>
<reference evidence="2 3" key="1">
    <citation type="submission" date="2010-12" db="EMBL/GenBank/DDBJ databases">
        <authorList>
            <person name="Muzny D."/>
            <person name="Qin X."/>
            <person name="Deng J."/>
            <person name="Jiang H."/>
            <person name="Liu Y."/>
            <person name="Qu J."/>
            <person name="Song X.-Z."/>
            <person name="Zhang L."/>
            <person name="Thornton R."/>
            <person name="Coyle M."/>
            <person name="Francisco L."/>
            <person name="Jackson L."/>
            <person name="Javaid M."/>
            <person name="Korchina V."/>
            <person name="Kovar C."/>
            <person name="Mata R."/>
            <person name="Mathew T."/>
            <person name="Ngo R."/>
            <person name="Nguyen L."/>
            <person name="Nguyen N."/>
            <person name="Okwuonu G."/>
            <person name="Ongeri F."/>
            <person name="Pham C."/>
            <person name="Simmons D."/>
            <person name="Wilczek-Boney K."/>
            <person name="Hale W."/>
            <person name="Jakkamsetti A."/>
            <person name="Pham P."/>
            <person name="Ruth R."/>
            <person name="San Lucas F."/>
            <person name="Warren J."/>
            <person name="Zhang J."/>
            <person name="Zhao Z."/>
            <person name="Zhou C."/>
            <person name="Zhu D."/>
            <person name="Lee S."/>
            <person name="Bess C."/>
            <person name="Blankenburg K."/>
            <person name="Forbes L."/>
            <person name="Fu Q."/>
            <person name="Gubbala S."/>
            <person name="Hirani K."/>
            <person name="Jayaseelan J.C."/>
            <person name="Lara F."/>
            <person name="Munidasa M."/>
            <person name="Palculict T."/>
            <person name="Patil S."/>
            <person name="Pu L.-L."/>
            <person name="Saada N."/>
            <person name="Tang L."/>
            <person name="Weissenberger G."/>
            <person name="Zhu Y."/>
            <person name="Hemphill L."/>
            <person name="Shang Y."/>
            <person name="Youmans B."/>
            <person name="Ayvaz T."/>
            <person name="Ross M."/>
            <person name="Santibanez J."/>
            <person name="Aqrawi P."/>
            <person name="Gross S."/>
            <person name="Joshi V."/>
            <person name="Fowler G."/>
            <person name="Nazareth L."/>
            <person name="Reid J."/>
            <person name="Worley K."/>
            <person name="Petrosino J."/>
            <person name="Highlander S."/>
            <person name="Gibbs R."/>
        </authorList>
    </citation>
    <scope>NUCLEOTIDE SEQUENCE [LARGE SCALE GENOMIC DNA]</scope>
    <source>
        <strain evidence="2 3">DSM 3986</strain>
    </source>
</reference>
<sequence length="156" mass="18599">MKLYIWYNDRNVARSFLVGDGMLNEEKIRQMTELALLKKSKGEQMFEIDNYFKEDYVGKHMLRSFFVYTVCFALVVVLAILYNLENLMSSMNPIGLLSVIYILIYVLGLLRFEIITYRFFSKKYDEAQKDLKIYNDRLNYFEKKFDNKDKLQNNGG</sequence>
<protein>
    <submittedName>
        <fullName evidence="2">Uncharacterized protein</fullName>
    </submittedName>
</protein>
<proteinExistence type="predicted"/>